<keyword evidence="2" id="KW-1185">Reference proteome</keyword>
<gene>
    <name evidence="1" type="ORF">OESDEN_06494</name>
</gene>
<dbReference type="AlphaFoldDB" id="A0A0B1T7R7"/>
<proteinExistence type="predicted"/>
<dbReference type="InterPro" id="IPR046427">
    <property type="entry name" value="Legumain_prodom_sf"/>
</dbReference>
<evidence type="ECO:0000313" key="1">
    <source>
        <dbReference type="EMBL" id="KHJ93593.1"/>
    </source>
</evidence>
<sequence length="72" mass="8482">MNLVDELISNANDRTRILERYDPVKNLDCHDSVVRAFTSTCINWNKVTIKISNVQSTPEFNAFFKPIYYYTF</sequence>
<dbReference type="Proteomes" id="UP000053660">
    <property type="component" value="Unassembled WGS sequence"/>
</dbReference>
<reference evidence="1 2" key="1">
    <citation type="submission" date="2014-03" db="EMBL/GenBank/DDBJ databases">
        <title>Draft genome of the hookworm Oesophagostomum dentatum.</title>
        <authorList>
            <person name="Mitreva M."/>
        </authorList>
    </citation>
    <scope>NUCLEOTIDE SEQUENCE [LARGE SCALE GENOMIC DNA]</scope>
    <source>
        <strain evidence="1 2">OD-Hann</strain>
    </source>
</reference>
<protein>
    <submittedName>
        <fullName evidence="1">Uncharacterized protein</fullName>
    </submittedName>
</protein>
<accession>A0A0B1T7R7</accession>
<dbReference type="OrthoDB" id="192611at2759"/>
<evidence type="ECO:0000313" key="2">
    <source>
        <dbReference type="Proteomes" id="UP000053660"/>
    </source>
</evidence>
<dbReference type="EMBL" id="KN550697">
    <property type="protein sequence ID" value="KHJ93593.1"/>
    <property type="molecule type" value="Genomic_DNA"/>
</dbReference>
<name>A0A0B1T7R7_OESDE</name>
<organism evidence="1 2">
    <name type="scientific">Oesophagostomum dentatum</name>
    <name type="common">Nodular worm</name>
    <dbReference type="NCBI Taxonomy" id="61180"/>
    <lineage>
        <taxon>Eukaryota</taxon>
        <taxon>Metazoa</taxon>
        <taxon>Ecdysozoa</taxon>
        <taxon>Nematoda</taxon>
        <taxon>Chromadorea</taxon>
        <taxon>Rhabditida</taxon>
        <taxon>Rhabditina</taxon>
        <taxon>Rhabditomorpha</taxon>
        <taxon>Strongyloidea</taxon>
        <taxon>Strongylidae</taxon>
        <taxon>Oesophagostomum</taxon>
    </lineage>
</organism>
<dbReference type="Gene3D" id="1.10.132.130">
    <property type="match status" value="1"/>
</dbReference>